<sequence length="74" mass="8211">MNIGEIGGFLPSKAVMHCGAIPLENWSGQQVKVLLLRCWRLILQNPLVANSFVGRQAYFGRHAVATKNASDRFL</sequence>
<dbReference type="EMBL" id="QYUO01000001">
    <property type="protein sequence ID" value="RJF97153.1"/>
    <property type="molecule type" value="Genomic_DNA"/>
</dbReference>
<gene>
    <name evidence="1" type="ORF">D3871_00340</name>
</gene>
<organism evidence="1 2">
    <name type="scientific">Noviherbaspirillum saxi</name>
    <dbReference type="NCBI Taxonomy" id="2320863"/>
    <lineage>
        <taxon>Bacteria</taxon>
        <taxon>Pseudomonadati</taxon>
        <taxon>Pseudomonadota</taxon>
        <taxon>Betaproteobacteria</taxon>
        <taxon>Burkholderiales</taxon>
        <taxon>Oxalobacteraceae</taxon>
        <taxon>Noviherbaspirillum</taxon>
    </lineage>
</organism>
<proteinExistence type="predicted"/>
<evidence type="ECO:0000313" key="1">
    <source>
        <dbReference type="EMBL" id="RJF97153.1"/>
    </source>
</evidence>
<accession>A0A3A3FMN1</accession>
<evidence type="ECO:0000313" key="2">
    <source>
        <dbReference type="Proteomes" id="UP000265955"/>
    </source>
</evidence>
<keyword evidence="2" id="KW-1185">Reference proteome</keyword>
<dbReference type="AlphaFoldDB" id="A0A3A3FMN1"/>
<protein>
    <submittedName>
        <fullName evidence="1">Uncharacterized protein</fullName>
    </submittedName>
</protein>
<dbReference type="Proteomes" id="UP000265955">
    <property type="component" value="Unassembled WGS sequence"/>
</dbReference>
<reference evidence="2" key="1">
    <citation type="submission" date="2018-09" db="EMBL/GenBank/DDBJ databases">
        <authorList>
            <person name="Zhu H."/>
        </authorList>
    </citation>
    <scope>NUCLEOTIDE SEQUENCE [LARGE SCALE GENOMIC DNA]</scope>
    <source>
        <strain evidence="2">K1R23-30</strain>
    </source>
</reference>
<name>A0A3A3FMN1_9BURK</name>
<comment type="caution">
    <text evidence="1">The sequence shown here is derived from an EMBL/GenBank/DDBJ whole genome shotgun (WGS) entry which is preliminary data.</text>
</comment>